<keyword evidence="3" id="KW-0809">Transit peptide</keyword>
<evidence type="ECO:0000256" key="4">
    <source>
        <dbReference type="ARBA" id="ARBA00022980"/>
    </source>
</evidence>
<dbReference type="AlphaFoldDB" id="A0A4W3GFT0"/>
<evidence type="ECO:0000256" key="6">
    <source>
        <dbReference type="ARBA" id="ARBA00023274"/>
    </source>
</evidence>
<reference evidence="9" key="3">
    <citation type="journal article" date="2014" name="Nature">
        <title>Elephant shark genome provides unique insights into gnathostome evolution.</title>
        <authorList>
            <consortium name="International Elephant Shark Genome Sequencing Consortium"/>
            <person name="Venkatesh B."/>
            <person name="Lee A.P."/>
            <person name="Ravi V."/>
            <person name="Maurya A.K."/>
            <person name="Lian M.M."/>
            <person name="Swann J.B."/>
            <person name="Ohta Y."/>
            <person name="Flajnik M.F."/>
            <person name="Sutoh Y."/>
            <person name="Kasahara M."/>
            <person name="Hoon S."/>
            <person name="Gangu V."/>
            <person name="Roy S.W."/>
            <person name="Irimia M."/>
            <person name="Korzh V."/>
            <person name="Kondrychyn I."/>
            <person name="Lim Z.W."/>
            <person name="Tay B.H."/>
            <person name="Tohari S."/>
            <person name="Kong K.W."/>
            <person name="Ho S."/>
            <person name="Lorente-Galdos B."/>
            <person name="Quilez J."/>
            <person name="Marques-Bonet T."/>
            <person name="Raney B.J."/>
            <person name="Ingham P.W."/>
            <person name="Tay A."/>
            <person name="Hillier L.W."/>
            <person name="Minx P."/>
            <person name="Boehm T."/>
            <person name="Wilson R.K."/>
            <person name="Brenner S."/>
            <person name="Warren W.C."/>
        </authorList>
    </citation>
    <scope>NUCLEOTIDE SEQUENCE [LARGE SCALE GENOMIC DNA]</scope>
</reference>
<dbReference type="GeneTree" id="ENSGT00390000015248"/>
<evidence type="ECO:0000313" key="8">
    <source>
        <dbReference type="Ensembl" id="ENSCMIP00000002233.1"/>
    </source>
</evidence>
<dbReference type="InParanoid" id="A0A4W3GFT0"/>
<name>A0A4W3GFT0_CALMI</name>
<dbReference type="PANTHER" id="PTHR12810">
    <property type="entry name" value="MITOCHONDRIAL 28S RIBOSOMAL PROTEIN S29"/>
    <property type="match status" value="1"/>
</dbReference>
<evidence type="ECO:0000256" key="1">
    <source>
        <dbReference type="ARBA" id="ARBA00004173"/>
    </source>
</evidence>
<dbReference type="InterPro" id="IPR019368">
    <property type="entry name" value="Ribosomal_mS29"/>
</dbReference>
<dbReference type="GO" id="GO:0006915">
    <property type="term" value="P:apoptotic process"/>
    <property type="evidence" value="ECO:0007669"/>
    <property type="project" value="InterPro"/>
</dbReference>
<evidence type="ECO:0000256" key="3">
    <source>
        <dbReference type="ARBA" id="ARBA00022946"/>
    </source>
</evidence>
<sequence length="398" mass="45504">MMPLERLRKVAKLAKTAGCARFLHCSPRAWETCTAVQSDTATETPRAVFRTSETDPANHQQLHKGLHYTIPPSDLKSAFPHGLPRRFQQQVKTFGEACLMVRQPALELISYLKATNFSYPAIRYLIYGQRGCGKTLTLCNAVHYCAKQGWLILHVPDAYIWVKSHKELLQSSYNQARFDQPLEASVWLKNFKITNERFLKEVKTRQKYIWSKREATEEGRPLGEVVEQGLTRVKSASDAVGVLFKELTGQCSPDTYRLLVAIDGANALWGPTTMKKEDRSQILPHELTLMHNLKKLVNNDWCAGAVVMTLTKTGALGSSHLSHLPHDLLRKTKSLTVQRFGTSSVHEKRKMEFESCYQYYVERKWIQHEKAHTEEGKQELLFLCNYNPGMMDRVCSFL</sequence>
<dbReference type="GO" id="GO:0005763">
    <property type="term" value="C:mitochondrial small ribosomal subunit"/>
    <property type="evidence" value="ECO:0007669"/>
    <property type="project" value="TreeGrafter"/>
</dbReference>
<comment type="similarity">
    <text evidence="2">Belongs to the mitochondrion-specific ribosomal protein mS29 family.</text>
</comment>
<keyword evidence="6" id="KW-0687">Ribonucleoprotein</keyword>
<dbReference type="InterPro" id="IPR008092">
    <property type="entry name" value="Ribosomal_mS29_met"/>
</dbReference>
<dbReference type="Pfam" id="PF10236">
    <property type="entry name" value="DAP3"/>
    <property type="match status" value="1"/>
</dbReference>
<reference evidence="9" key="2">
    <citation type="journal article" date="2007" name="PLoS Biol.">
        <title>Survey sequencing and comparative analysis of the elephant shark (Callorhinchus milii) genome.</title>
        <authorList>
            <person name="Venkatesh B."/>
            <person name="Kirkness E.F."/>
            <person name="Loh Y.H."/>
            <person name="Halpern A.L."/>
            <person name="Lee A.P."/>
            <person name="Johnson J."/>
            <person name="Dandona N."/>
            <person name="Viswanathan L.D."/>
            <person name="Tay A."/>
            <person name="Venter J.C."/>
            <person name="Strausberg R.L."/>
            <person name="Brenner S."/>
        </authorList>
    </citation>
    <scope>NUCLEOTIDE SEQUENCE [LARGE SCALE GENOMIC DNA]</scope>
</reference>
<accession>A0A4W3GFT0</accession>
<comment type="subcellular location">
    <subcellularLocation>
        <location evidence="1">Mitochondrion</location>
    </subcellularLocation>
</comment>
<evidence type="ECO:0000256" key="2">
    <source>
        <dbReference type="ARBA" id="ARBA00009863"/>
    </source>
</evidence>
<dbReference type="Proteomes" id="UP000314986">
    <property type="component" value="Unassembled WGS sequence"/>
</dbReference>
<dbReference type="STRING" id="7868.ENSCMIP00000002233"/>
<proteinExistence type="inferred from homology"/>
<reference evidence="8" key="4">
    <citation type="submission" date="2025-08" db="UniProtKB">
        <authorList>
            <consortium name="Ensembl"/>
        </authorList>
    </citation>
    <scope>IDENTIFICATION</scope>
</reference>
<evidence type="ECO:0000256" key="5">
    <source>
        <dbReference type="ARBA" id="ARBA00023128"/>
    </source>
</evidence>
<keyword evidence="5" id="KW-0496">Mitochondrion</keyword>
<evidence type="ECO:0000256" key="7">
    <source>
        <dbReference type="ARBA" id="ARBA00035140"/>
    </source>
</evidence>
<dbReference type="PRINTS" id="PR01716">
    <property type="entry name" value="DEATHASSOCP3"/>
</dbReference>
<dbReference type="OMA" id="DITNYDW"/>
<organism evidence="8 9">
    <name type="scientific">Callorhinchus milii</name>
    <name type="common">Ghost shark</name>
    <dbReference type="NCBI Taxonomy" id="7868"/>
    <lineage>
        <taxon>Eukaryota</taxon>
        <taxon>Metazoa</taxon>
        <taxon>Chordata</taxon>
        <taxon>Craniata</taxon>
        <taxon>Vertebrata</taxon>
        <taxon>Chondrichthyes</taxon>
        <taxon>Holocephali</taxon>
        <taxon>Chimaeriformes</taxon>
        <taxon>Callorhinchidae</taxon>
        <taxon>Callorhinchus</taxon>
    </lineage>
</organism>
<keyword evidence="9" id="KW-1185">Reference proteome</keyword>
<reference evidence="9" key="1">
    <citation type="journal article" date="2006" name="Science">
        <title>Ancient noncoding elements conserved in the human genome.</title>
        <authorList>
            <person name="Venkatesh B."/>
            <person name="Kirkness E.F."/>
            <person name="Loh Y.H."/>
            <person name="Halpern A.L."/>
            <person name="Lee A.P."/>
            <person name="Johnson J."/>
            <person name="Dandona N."/>
            <person name="Viswanathan L.D."/>
            <person name="Tay A."/>
            <person name="Venter J.C."/>
            <person name="Strausberg R.L."/>
            <person name="Brenner S."/>
        </authorList>
    </citation>
    <scope>NUCLEOTIDE SEQUENCE [LARGE SCALE GENOMIC DNA]</scope>
</reference>
<keyword evidence="4" id="KW-0689">Ribosomal protein</keyword>
<dbReference type="PANTHER" id="PTHR12810:SF0">
    <property type="entry name" value="SMALL RIBOSOMAL SUBUNIT PROTEIN MS29"/>
    <property type="match status" value="1"/>
</dbReference>
<protein>
    <recommendedName>
        <fullName evidence="7">Small ribosomal subunit protein mS29</fullName>
    </recommendedName>
</protein>
<reference evidence="8" key="5">
    <citation type="submission" date="2025-09" db="UniProtKB">
        <authorList>
            <consortium name="Ensembl"/>
        </authorList>
    </citation>
    <scope>IDENTIFICATION</scope>
</reference>
<dbReference type="Ensembl" id="ENSCMIT00000002315.1">
    <property type="protein sequence ID" value="ENSCMIP00000002233.1"/>
    <property type="gene ID" value="ENSCMIG00000001344.1"/>
</dbReference>
<evidence type="ECO:0000313" key="9">
    <source>
        <dbReference type="Proteomes" id="UP000314986"/>
    </source>
</evidence>
<dbReference type="GO" id="GO:0003735">
    <property type="term" value="F:structural constituent of ribosome"/>
    <property type="evidence" value="ECO:0007669"/>
    <property type="project" value="TreeGrafter"/>
</dbReference>